<gene>
    <name evidence="2" type="ORF">FRACYDRAFT_248825</name>
</gene>
<name>A0A1E7ETI5_9STRA</name>
<feature type="region of interest" description="Disordered" evidence="1">
    <location>
        <begin position="774"/>
        <end position="807"/>
    </location>
</feature>
<dbReference type="KEGG" id="fcy:FRACYDRAFT_248825"/>
<accession>A0A1E7ETI5</accession>
<keyword evidence="3" id="KW-1185">Reference proteome</keyword>
<organism evidence="2 3">
    <name type="scientific">Fragilariopsis cylindrus CCMP1102</name>
    <dbReference type="NCBI Taxonomy" id="635003"/>
    <lineage>
        <taxon>Eukaryota</taxon>
        <taxon>Sar</taxon>
        <taxon>Stramenopiles</taxon>
        <taxon>Ochrophyta</taxon>
        <taxon>Bacillariophyta</taxon>
        <taxon>Bacillariophyceae</taxon>
        <taxon>Bacillariophycidae</taxon>
        <taxon>Bacillariales</taxon>
        <taxon>Bacillariaceae</taxon>
        <taxon>Fragilariopsis</taxon>
    </lineage>
</organism>
<evidence type="ECO:0000313" key="3">
    <source>
        <dbReference type="Proteomes" id="UP000095751"/>
    </source>
</evidence>
<feature type="region of interest" description="Disordered" evidence="1">
    <location>
        <begin position="1"/>
        <end position="63"/>
    </location>
</feature>
<sequence length="950" mass="109772">MSSAEDINKHPLDAISTALTASRGEKREREGGQIREHLARSDDVIHRNRKHARRGGNKRKSDASERHRLIIIEQQNFRECEINFLPLIRRWENAIRNKNSDQLLGIYQYLLYKIESFTAPFIEEYDVENLISESRHLVADRDVVKQVGDKFSRANNNTKKRRIPEGFKARKQRNEEFNKRTIGNECFHPKKWHVSEDFKARKERNEDFNQKTPGKEYVDIFVANGKVIKSCGKKLQIILLRAIKSGRPTPYREQFLNAKTSIQQLEIANSVWGVIRNIEYHPVRFLHKENSDEWVELGRAKINRLIAVALSGAVQIIQPTDNDIILGLAYIYSEKRDRDKVRRAIDQVLHLGKPTNREHFRKAMERGDIKLQLGIAERMSKDIRNISDPPVRFLRQIPKTDNWKEVKAPAVLCNDIRLKLMETQPSGNDVLQLGLYCSRDDTSFLHFRECEGNIKLQRLLHTEGFFELYRIAWLKDKKNRVEQIIEVQKKVLERVQQLTPPMRFLFQISQTGTWLELGGYNRLLRINDILWNADSNQSEKEDLLRYKKTSFEDTEKLRNIVYRTGKIDYSLRKFRQADSLHKKHEVAEELLFIIRTLNPCLKTRVRDKIIVTHLLPILQNTKADDSQIDDMTSQSARVASNVRDLPLQPINNVSLSECNNDLDELLSNTETYFMLDDTIYIDIEPEAEAGSDVVREKISYERLSLAHEQMKIKEEPEEEHIAPIYDQSSNFPADEDSRKIKQEVEREPNQEVECEDENEEADNVPQIETKEIDTTDDASTTEAATQKVKKERHTGDDNPPGIKTIDVDMSDVSIGGDVESTNLSKTETSTITGRKATAIRIVRGRSLEVTLPPSVIRQCMNGVDVLRSAATQCVLDRSHVFIFSDNIKKAIYDEKKVVRYEFRGQNPTSAQFKSLPIDDILRGDEDTVLIKMSVNDVEGEGDVTLEDSLF</sequence>
<feature type="compositionally biased region" description="Basic and acidic residues" evidence="1">
    <location>
        <begin position="735"/>
        <end position="749"/>
    </location>
</feature>
<dbReference type="EMBL" id="KV784376">
    <property type="protein sequence ID" value="OEU09340.1"/>
    <property type="molecule type" value="Genomic_DNA"/>
</dbReference>
<feature type="compositionally biased region" description="Basic and acidic residues" evidence="1">
    <location>
        <begin position="23"/>
        <end position="46"/>
    </location>
</feature>
<feature type="compositionally biased region" description="Basic residues" evidence="1">
    <location>
        <begin position="47"/>
        <end position="58"/>
    </location>
</feature>
<evidence type="ECO:0000313" key="2">
    <source>
        <dbReference type="EMBL" id="OEU09340.1"/>
    </source>
</evidence>
<evidence type="ECO:0000256" key="1">
    <source>
        <dbReference type="SAM" id="MobiDB-lite"/>
    </source>
</evidence>
<dbReference type="Proteomes" id="UP000095751">
    <property type="component" value="Unassembled WGS sequence"/>
</dbReference>
<reference evidence="2 3" key="1">
    <citation type="submission" date="2016-09" db="EMBL/GenBank/DDBJ databases">
        <title>Extensive genetic diversity and differential bi-allelic expression allows diatom success in the polar Southern Ocean.</title>
        <authorList>
            <consortium name="DOE Joint Genome Institute"/>
            <person name="Mock T."/>
            <person name="Otillar R.P."/>
            <person name="Strauss J."/>
            <person name="Dupont C."/>
            <person name="Frickenhaus S."/>
            <person name="Maumus F."/>
            <person name="Mcmullan M."/>
            <person name="Sanges R."/>
            <person name="Schmutz J."/>
            <person name="Toseland A."/>
            <person name="Valas R."/>
            <person name="Veluchamy A."/>
            <person name="Ward B.J."/>
            <person name="Allen A."/>
            <person name="Barry K."/>
            <person name="Falciatore A."/>
            <person name="Ferrante M."/>
            <person name="Fortunato A.E."/>
            <person name="Gloeckner G."/>
            <person name="Gruber A."/>
            <person name="Hipkin R."/>
            <person name="Janech M."/>
            <person name="Kroth P."/>
            <person name="Leese F."/>
            <person name="Lindquist E."/>
            <person name="Lyon B.R."/>
            <person name="Martin J."/>
            <person name="Mayer C."/>
            <person name="Parker M."/>
            <person name="Quesneville H."/>
            <person name="Raymond J."/>
            <person name="Uhlig C."/>
            <person name="Valentin K.U."/>
            <person name="Worden A.Z."/>
            <person name="Armbrust E.V."/>
            <person name="Bowler C."/>
            <person name="Green B."/>
            <person name="Moulton V."/>
            <person name="Van Oosterhout C."/>
            <person name="Grigoriev I."/>
        </authorList>
    </citation>
    <scope>NUCLEOTIDE SEQUENCE [LARGE SCALE GENOMIC DNA]</scope>
    <source>
        <strain evidence="2 3">CCMP1102</strain>
    </source>
</reference>
<feature type="compositionally biased region" description="Basic and acidic residues" evidence="1">
    <location>
        <begin position="1"/>
        <end position="12"/>
    </location>
</feature>
<proteinExistence type="predicted"/>
<dbReference type="InParanoid" id="A0A1E7ETI5"/>
<feature type="region of interest" description="Disordered" evidence="1">
    <location>
        <begin position="727"/>
        <end position="762"/>
    </location>
</feature>
<protein>
    <submittedName>
        <fullName evidence="2">Uncharacterized protein</fullName>
    </submittedName>
</protein>
<feature type="compositionally biased region" description="Acidic residues" evidence="1">
    <location>
        <begin position="750"/>
        <end position="762"/>
    </location>
</feature>
<dbReference type="AlphaFoldDB" id="A0A1E7ETI5"/>